<comment type="caution">
    <text evidence="2">The sequence shown here is derived from an EMBL/GenBank/DDBJ whole genome shotgun (WGS) entry which is preliminary data.</text>
</comment>
<evidence type="ECO:0000313" key="3">
    <source>
        <dbReference type="Proteomes" id="UP001296993"/>
    </source>
</evidence>
<evidence type="ECO:0008006" key="4">
    <source>
        <dbReference type="Google" id="ProtNLM"/>
    </source>
</evidence>
<accession>A0ABS4XAN1</accession>
<name>A0ABS4XAN1_9MICC</name>
<evidence type="ECO:0000313" key="2">
    <source>
        <dbReference type="EMBL" id="MBP2385525.1"/>
    </source>
</evidence>
<feature type="compositionally biased region" description="Polar residues" evidence="1">
    <location>
        <begin position="312"/>
        <end position="328"/>
    </location>
</feature>
<dbReference type="RefSeq" id="WP_209996371.1">
    <property type="nucleotide sequence ID" value="NZ_BAAAJY010000007.1"/>
</dbReference>
<feature type="region of interest" description="Disordered" evidence="1">
    <location>
        <begin position="289"/>
        <end position="382"/>
    </location>
</feature>
<reference evidence="2 3" key="1">
    <citation type="submission" date="2021-03" db="EMBL/GenBank/DDBJ databases">
        <title>Sequencing the genomes of 1000 actinobacteria strains.</title>
        <authorList>
            <person name="Klenk H.-P."/>
        </authorList>
    </citation>
    <scope>NUCLEOTIDE SEQUENCE [LARGE SCALE GENOMIC DNA]</scope>
    <source>
        <strain evidence="2 3">DSM 15797</strain>
    </source>
</reference>
<dbReference type="EMBL" id="JAGIOF010000001">
    <property type="protein sequence ID" value="MBP2385525.1"/>
    <property type="molecule type" value="Genomic_DNA"/>
</dbReference>
<organism evidence="2 3">
    <name type="scientific">Paeniglutamicibacter kerguelensis</name>
    <dbReference type="NCBI Taxonomy" id="254788"/>
    <lineage>
        <taxon>Bacteria</taxon>
        <taxon>Bacillati</taxon>
        <taxon>Actinomycetota</taxon>
        <taxon>Actinomycetes</taxon>
        <taxon>Micrococcales</taxon>
        <taxon>Micrococcaceae</taxon>
        <taxon>Paeniglutamicibacter</taxon>
    </lineage>
</organism>
<proteinExistence type="predicted"/>
<protein>
    <recommendedName>
        <fullName evidence="4">DUF222 domain-containing protein</fullName>
    </recommendedName>
</protein>
<keyword evidence="3" id="KW-1185">Reference proteome</keyword>
<dbReference type="Proteomes" id="UP001296993">
    <property type="component" value="Unassembled WGS sequence"/>
</dbReference>
<evidence type="ECO:0000256" key="1">
    <source>
        <dbReference type="SAM" id="MobiDB-lite"/>
    </source>
</evidence>
<gene>
    <name evidence="2" type="ORF">JOF47_001036</name>
</gene>
<sequence>MEAGRFIITLTGRRDDPGYQPTSEDELGALLESTRLTRDLFEHVVAHADSPTRAVLLAMVVERAHGFLEFAQIRVAQVARQNLVHELPAETFTLLRGIADDPAGYINGETALPPDPATVPPGRPEFKDPVECLKGTLDIGHFEARDRLQAADALLPHMDEHGIQQGPRYPELADQIRHGKARVRPTAAAARRLDRLRPSIQARPESATLARDIEESIARTVAEDIPRNTHRLFDQIGDELEDTPETPTPGEVRAKTGIFITKRTRHFTYLSACMLNLDAEVFLSHFARSDNPRTNAGNRQALADAATRPGSPASQDSPVTANPDTTPAHTPPSDGPTGSPGRPPRRPSKLPRSPARIHSAPATFRMPTASPRRNATCKPCST</sequence>